<name>A0AB39HUF9_9BACI</name>
<reference evidence="4" key="1">
    <citation type="submission" date="2024-07" db="EMBL/GenBank/DDBJ databases">
        <title>Halotolerant mesophilic bacterium Ornithinibacillus sp. 4-3, sp. nov., isolated from soil.</title>
        <authorList>
            <person name="Sidarenka A.V."/>
            <person name="Guliayeva D.E."/>
            <person name="Leanovich S.I."/>
            <person name="Hileuskaya K.S."/>
            <person name="Akhremchuk A.E."/>
            <person name="Sikolenko M.A."/>
            <person name="Valentovich L.N."/>
        </authorList>
    </citation>
    <scope>NUCLEOTIDE SEQUENCE</scope>
    <source>
        <strain evidence="4">4-3</strain>
    </source>
</reference>
<dbReference type="AlphaFoldDB" id="A0AB39HUF9"/>
<dbReference type="PANTHER" id="PTHR30290:SF38">
    <property type="entry name" value="D,D-DIPEPTIDE-BINDING PERIPLASMIC PROTEIN DDPA-RELATED"/>
    <property type="match status" value="1"/>
</dbReference>
<dbReference type="Gene3D" id="3.40.190.10">
    <property type="entry name" value="Periplasmic binding protein-like II"/>
    <property type="match status" value="1"/>
</dbReference>
<dbReference type="SUPFAM" id="SSF53850">
    <property type="entry name" value="Periplasmic binding protein-like II"/>
    <property type="match status" value="1"/>
</dbReference>
<dbReference type="PIRSF" id="PIRSF002741">
    <property type="entry name" value="MppA"/>
    <property type="match status" value="1"/>
</dbReference>
<dbReference type="Pfam" id="PF00496">
    <property type="entry name" value="SBP_bac_5"/>
    <property type="match status" value="1"/>
</dbReference>
<dbReference type="InterPro" id="IPR030678">
    <property type="entry name" value="Peptide/Ni-bd"/>
</dbReference>
<accession>A0AB39HUF9</accession>
<feature type="chain" id="PRO_5044347550" evidence="2">
    <location>
        <begin position="27"/>
        <end position="524"/>
    </location>
</feature>
<evidence type="ECO:0000313" key="4">
    <source>
        <dbReference type="EMBL" id="XDK33968.1"/>
    </source>
</evidence>
<organism evidence="4">
    <name type="scientific">Ornithinibacillus sp. 4-3</name>
    <dbReference type="NCBI Taxonomy" id="3231488"/>
    <lineage>
        <taxon>Bacteria</taxon>
        <taxon>Bacillati</taxon>
        <taxon>Bacillota</taxon>
        <taxon>Bacilli</taxon>
        <taxon>Bacillales</taxon>
        <taxon>Bacillaceae</taxon>
        <taxon>Ornithinibacillus</taxon>
    </lineage>
</organism>
<dbReference type="CDD" id="cd08502">
    <property type="entry name" value="PBP2_NikA_DppA_OppA_like_16"/>
    <property type="match status" value="1"/>
</dbReference>
<proteinExistence type="predicted"/>
<sequence>MQLKKIGSLLLLLTLGIALISCSTSTGDVNQNKKKDEALQGGKLDFAYHVQPLTLDPHFTTSDATRDISNHIYEGLLTLNSSLEVAPMLAESYEVSEDGNLITFYLRKGIKFHNGQEMKAKDVIASLERWQSLSSQALTYLADTKYESKDDYTVIAHIDNPTTLDLYIFSDITQFAAIMPEEIIKSASVDGVNEYVGTGPYAYKEWKQDHYIHLEKFSEYQSRNEPADGMAGEKKAYLDDIYFHIITDPSTRLAGLQSGEYAIAGDIPPDSALKLLDNPDFKNSIDSSSFTPMVFNKKTGVFSNQKARQAANAAINAEDVLKAAYVDEQFYEMDHALVKTEQTGWYSDVGSDIYNTYDPELSKKLLDEAGYNGEEVVMLTSREYANYYNMSLVIREQLEAVGMNVKLEVTDWATVLKSREDENKFDLFFTNFTIRPIPIQYLFMNSEWLGWTDSDDLKRISEGILYASSIEEAQEYSDELHQVFWEYLPVFKPGNIALITSMNKNVEGFQSISNPILWNVSITE</sequence>
<protein>
    <submittedName>
        <fullName evidence="4">ABC transporter substrate-binding protein</fullName>
    </submittedName>
</protein>
<dbReference type="GO" id="GO:0015833">
    <property type="term" value="P:peptide transport"/>
    <property type="evidence" value="ECO:0007669"/>
    <property type="project" value="TreeGrafter"/>
</dbReference>
<feature type="domain" description="Solute-binding protein family 5" evidence="3">
    <location>
        <begin position="84"/>
        <end position="441"/>
    </location>
</feature>
<dbReference type="GO" id="GO:0043190">
    <property type="term" value="C:ATP-binding cassette (ABC) transporter complex"/>
    <property type="evidence" value="ECO:0007669"/>
    <property type="project" value="InterPro"/>
</dbReference>
<dbReference type="InterPro" id="IPR000914">
    <property type="entry name" value="SBP_5_dom"/>
</dbReference>
<dbReference type="InterPro" id="IPR039424">
    <property type="entry name" value="SBP_5"/>
</dbReference>
<dbReference type="GO" id="GO:0042597">
    <property type="term" value="C:periplasmic space"/>
    <property type="evidence" value="ECO:0007669"/>
    <property type="project" value="UniProtKB-ARBA"/>
</dbReference>
<dbReference type="RefSeq" id="WP_368654646.1">
    <property type="nucleotide sequence ID" value="NZ_CP162599.1"/>
</dbReference>
<dbReference type="EMBL" id="CP162599">
    <property type="protein sequence ID" value="XDK33968.1"/>
    <property type="molecule type" value="Genomic_DNA"/>
</dbReference>
<dbReference type="Gene3D" id="3.90.76.10">
    <property type="entry name" value="Dipeptide-binding Protein, Domain 1"/>
    <property type="match status" value="1"/>
</dbReference>
<evidence type="ECO:0000256" key="1">
    <source>
        <dbReference type="ARBA" id="ARBA00022729"/>
    </source>
</evidence>
<feature type="signal peptide" evidence="2">
    <location>
        <begin position="1"/>
        <end position="26"/>
    </location>
</feature>
<dbReference type="PANTHER" id="PTHR30290">
    <property type="entry name" value="PERIPLASMIC BINDING COMPONENT OF ABC TRANSPORTER"/>
    <property type="match status" value="1"/>
</dbReference>
<dbReference type="Gene3D" id="3.10.105.10">
    <property type="entry name" value="Dipeptide-binding Protein, Domain 3"/>
    <property type="match status" value="1"/>
</dbReference>
<evidence type="ECO:0000256" key="2">
    <source>
        <dbReference type="SAM" id="SignalP"/>
    </source>
</evidence>
<evidence type="ECO:0000259" key="3">
    <source>
        <dbReference type="Pfam" id="PF00496"/>
    </source>
</evidence>
<dbReference type="PROSITE" id="PS51257">
    <property type="entry name" value="PROKAR_LIPOPROTEIN"/>
    <property type="match status" value="1"/>
</dbReference>
<gene>
    <name evidence="4" type="ORF">AB4Y30_06350</name>
</gene>
<dbReference type="GO" id="GO:1904680">
    <property type="term" value="F:peptide transmembrane transporter activity"/>
    <property type="evidence" value="ECO:0007669"/>
    <property type="project" value="TreeGrafter"/>
</dbReference>
<keyword evidence="1 2" id="KW-0732">Signal</keyword>